<evidence type="ECO:0000256" key="2">
    <source>
        <dbReference type="ARBA" id="ARBA00022475"/>
    </source>
</evidence>
<feature type="transmembrane region" description="Helical" evidence="11">
    <location>
        <begin position="12"/>
        <end position="34"/>
    </location>
</feature>
<feature type="transmembrane region" description="Helical" evidence="11">
    <location>
        <begin position="537"/>
        <end position="556"/>
    </location>
</feature>
<reference evidence="14" key="3">
    <citation type="submission" date="2025-09" db="UniProtKB">
        <authorList>
            <consortium name="Ensembl"/>
        </authorList>
    </citation>
    <scope>IDENTIFICATION</scope>
</reference>
<dbReference type="InterPro" id="IPR050541">
    <property type="entry name" value="LRR_TM_domain-containing"/>
</dbReference>
<evidence type="ECO:0000259" key="12">
    <source>
        <dbReference type="SMART" id="SM00013"/>
    </source>
</evidence>
<dbReference type="Pfam" id="PF13855">
    <property type="entry name" value="LRR_8"/>
    <property type="match status" value="2"/>
</dbReference>
<dbReference type="SMART" id="SM00013">
    <property type="entry name" value="LRRNT"/>
    <property type="match status" value="1"/>
</dbReference>
<comment type="subcellular location">
    <subcellularLocation>
        <location evidence="1">Cell membrane</location>
    </subcellularLocation>
</comment>
<protein>
    <recommendedName>
        <fullName evidence="16">Fibronectin type-III domain-containing protein</fullName>
    </recommendedName>
</protein>
<keyword evidence="7 11" id="KW-1133">Transmembrane helix</keyword>
<dbReference type="Ensembl" id="ENSLACT00000015625.1">
    <property type="protein sequence ID" value="ENSLACP00000015517.1"/>
    <property type="gene ID" value="ENSLACG00000013661.2"/>
</dbReference>
<dbReference type="EMBL" id="AFYH01125429">
    <property type="status" value="NOT_ANNOTATED_CDS"/>
    <property type="molecule type" value="Genomic_DNA"/>
</dbReference>
<dbReference type="AlphaFoldDB" id="H3B0U6"/>
<dbReference type="PANTHER" id="PTHR24369">
    <property type="entry name" value="ANTIGEN BSP, PUTATIVE-RELATED"/>
    <property type="match status" value="1"/>
</dbReference>
<evidence type="ECO:0000256" key="11">
    <source>
        <dbReference type="SAM" id="Phobius"/>
    </source>
</evidence>
<keyword evidence="4 11" id="KW-0812">Transmembrane</keyword>
<dbReference type="InterPro" id="IPR001611">
    <property type="entry name" value="Leu-rich_rpt"/>
</dbReference>
<dbReference type="EMBL" id="AFYH01125428">
    <property type="status" value="NOT_ANNOTATED_CDS"/>
    <property type="molecule type" value="Genomic_DNA"/>
</dbReference>
<feature type="domain" description="LRRNT" evidence="12">
    <location>
        <begin position="36"/>
        <end position="70"/>
    </location>
</feature>
<keyword evidence="15" id="KW-1185">Reference proteome</keyword>
<keyword evidence="5" id="KW-0732">Signal</keyword>
<evidence type="ECO:0000256" key="8">
    <source>
        <dbReference type="ARBA" id="ARBA00023136"/>
    </source>
</evidence>
<dbReference type="STRING" id="7897.ENSLACP00000015517"/>
<feature type="compositionally biased region" description="Low complexity" evidence="10">
    <location>
        <begin position="370"/>
        <end position="379"/>
    </location>
</feature>
<dbReference type="InParanoid" id="H3B0U6"/>
<evidence type="ECO:0000256" key="3">
    <source>
        <dbReference type="ARBA" id="ARBA00022614"/>
    </source>
</evidence>
<dbReference type="InterPro" id="IPR003591">
    <property type="entry name" value="Leu-rich_rpt_typical-subtyp"/>
</dbReference>
<dbReference type="InterPro" id="IPR000372">
    <property type="entry name" value="LRRNT"/>
</dbReference>
<accession>H3B0U6</accession>
<evidence type="ECO:0000256" key="5">
    <source>
        <dbReference type="ARBA" id="ARBA00022729"/>
    </source>
</evidence>
<dbReference type="OMA" id="IQFQRYY"/>
<dbReference type="EMBL" id="AFYH01125430">
    <property type="status" value="NOT_ANNOTATED_CDS"/>
    <property type="molecule type" value="Genomic_DNA"/>
</dbReference>
<gene>
    <name evidence="14" type="primary">LOC102359163</name>
</gene>
<evidence type="ECO:0000313" key="15">
    <source>
        <dbReference type="Proteomes" id="UP000008672"/>
    </source>
</evidence>
<keyword evidence="6" id="KW-0677">Repeat</keyword>
<dbReference type="InterPro" id="IPR036116">
    <property type="entry name" value="FN3_sf"/>
</dbReference>
<dbReference type="PROSITE" id="PS51450">
    <property type="entry name" value="LRR"/>
    <property type="match status" value="4"/>
</dbReference>
<dbReference type="SMART" id="SM00369">
    <property type="entry name" value="LRR_TYP"/>
    <property type="match status" value="9"/>
</dbReference>
<evidence type="ECO:0000256" key="10">
    <source>
        <dbReference type="SAM" id="MobiDB-lite"/>
    </source>
</evidence>
<dbReference type="Gene3D" id="3.80.10.10">
    <property type="entry name" value="Ribonuclease Inhibitor"/>
    <property type="match status" value="2"/>
</dbReference>
<dbReference type="FunFam" id="3.80.10.10:FF:001438">
    <property type="entry name" value="Uncharacterized protein"/>
    <property type="match status" value="1"/>
</dbReference>
<evidence type="ECO:0000259" key="13">
    <source>
        <dbReference type="SMART" id="SM00082"/>
    </source>
</evidence>
<evidence type="ECO:0000256" key="9">
    <source>
        <dbReference type="ARBA" id="ARBA00023157"/>
    </source>
</evidence>
<name>H3B0U6_LATCH</name>
<evidence type="ECO:0000256" key="1">
    <source>
        <dbReference type="ARBA" id="ARBA00004236"/>
    </source>
</evidence>
<dbReference type="SUPFAM" id="SSF49265">
    <property type="entry name" value="Fibronectin type III"/>
    <property type="match status" value="1"/>
</dbReference>
<dbReference type="InterPro" id="IPR003961">
    <property type="entry name" value="FN3_dom"/>
</dbReference>
<dbReference type="eggNOG" id="KOG0619">
    <property type="taxonomic scope" value="Eukaryota"/>
</dbReference>
<dbReference type="InterPro" id="IPR032675">
    <property type="entry name" value="LRR_dom_sf"/>
</dbReference>
<dbReference type="SMART" id="SM00082">
    <property type="entry name" value="LRRCT"/>
    <property type="match status" value="1"/>
</dbReference>
<feature type="domain" description="LRRCT" evidence="13">
    <location>
        <begin position="314"/>
        <end position="365"/>
    </location>
</feature>
<dbReference type="EMBL" id="AFYH01125431">
    <property type="status" value="NOT_ANNOTATED_CDS"/>
    <property type="molecule type" value="Genomic_DNA"/>
</dbReference>
<evidence type="ECO:0000256" key="7">
    <source>
        <dbReference type="ARBA" id="ARBA00022989"/>
    </source>
</evidence>
<evidence type="ECO:0000256" key="4">
    <source>
        <dbReference type="ARBA" id="ARBA00022692"/>
    </source>
</evidence>
<keyword evidence="9" id="KW-1015">Disulfide bond</keyword>
<dbReference type="SUPFAM" id="SSF52058">
    <property type="entry name" value="L domain-like"/>
    <property type="match status" value="1"/>
</dbReference>
<dbReference type="InterPro" id="IPR000483">
    <property type="entry name" value="Cys-rich_flank_reg_C"/>
</dbReference>
<reference evidence="14" key="2">
    <citation type="submission" date="2025-08" db="UniProtKB">
        <authorList>
            <consortium name="Ensembl"/>
        </authorList>
    </citation>
    <scope>IDENTIFICATION</scope>
</reference>
<keyword evidence="2" id="KW-1003">Cell membrane</keyword>
<evidence type="ECO:0008006" key="16">
    <source>
        <dbReference type="Google" id="ProtNLM"/>
    </source>
</evidence>
<feature type="region of interest" description="Disordered" evidence="10">
    <location>
        <begin position="363"/>
        <end position="425"/>
    </location>
</feature>
<feature type="compositionally biased region" description="Polar residues" evidence="10">
    <location>
        <begin position="380"/>
        <end position="390"/>
    </location>
</feature>
<dbReference type="PANTHER" id="PTHR24369:SF213">
    <property type="entry name" value="INSULIN LIKE GROWTH FACTOR BINDING PROTEIN ACID LABILE SUBUNIT"/>
    <property type="match status" value="1"/>
</dbReference>
<feature type="compositionally biased region" description="Low complexity" evidence="10">
    <location>
        <begin position="398"/>
        <end position="413"/>
    </location>
</feature>
<reference evidence="15" key="1">
    <citation type="submission" date="2011-08" db="EMBL/GenBank/DDBJ databases">
        <title>The draft genome of Latimeria chalumnae.</title>
        <authorList>
            <person name="Di Palma F."/>
            <person name="Alfoldi J."/>
            <person name="Johnson J."/>
            <person name="Berlin A."/>
            <person name="Gnerre S."/>
            <person name="Jaffe D."/>
            <person name="MacCallum I."/>
            <person name="Young S."/>
            <person name="Walker B.J."/>
            <person name="Lander E."/>
            <person name="Lindblad-Toh K."/>
        </authorList>
    </citation>
    <scope>NUCLEOTIDE SEQUENCE [LARGE SCALE GENOMIC DNA]</scope>
    <source>
        <strain evidence="15">Wild caught</strain>
    </source>
</reference>
<evidence type="ECO:0000256" key="6">
    <source>
        <dbReference type="ARBA" id="ARBA00022737"/>
    </source>
</evidence>
<proteinExistence type="predicted"/>
<organism evidence="14 15">
    <name type="scientific">Latimeria chalumnae</name>
    <name type="common">Coelacanth</name>
    <dbReference type="NCBI Taxonomy" id="7897"/>
    <lineage>
        <taxon>Eukaryota</taxon>
        <taxon>Metazoa</taxon>
        <taxon>Chordata</taxon>
        <taxon>Craniata</taxon>
        <taxon>Vertebrata</taxon>
        <taxon>Euteleostomi</taxon>
        <taxon>Coelacanthiformes</taxon>
        <taxon>Coelacanthidae</taxon>
        <taxon>Latimeria</taxon>
    </lineage>
</organism>
<dbReference type="GO" id="GO:0005886">
    <property type="term" value="C:plasma membrane"/>
    <property type="evidence" value="ECO:0007669"/>
    <property type="project" value="UniProtKB-SubCell"/>
</dbReference>
<keyword evidence="3" id="KW-0433">Leucine-rich repeat</keyword>
<sequence>ETAFTFHGLTYICIRLLLLLLLLPLLWGLILALGDSCPAQCTCTYLQAHVDCAGMNLAAIPPNIPGNATVVYLSNNSFPTVAAGSFTDLSNLTALHLSSCHVSKIQGAAFAGLPSLQHVHLDHNNIEELGSDVFENATSLRYLYLDHNKITQLNPGTFTSLTSLNALYLNSNLLTQLAPLTFKGLGRVRLLDLSHNHIFNISSLVFTSLRSIRNVHLQGNNLTNVPKSLRYRRSLSVLNLSENPIRELTHNSFGSRLRSLLELYIDNTGLEQIAPSTFFKFRQLKVLSLRDNRLQSLPPLKALRYLKEVILAGNPWRCDCNLLWLHAWYKQQPTINVDHQANCSTPAALEGQPLAKVQLQKLSCPPYNPNTPTTQPPQQLSSHDQVQPTKGVSRLTTRKATTTTTTKATTTTKKQVRTVHSPVDNKQDPCLSDQVYGVAASAKDDGSLTVTWSFFGDYSQFEVRYSHDDTVQVSRTTGGVTEAELGNLVTNALYRICIVPQKYATKCLKPVDRQCTEKLMEGSSGESPQEHSSGSGLGIGITAAVMLLAVLGLVAFRKLKDRAFRFQRHYDEDGLDGAEQFGGDAPKLDTDPVYENIADGTQDYGSLPSETPKTEENKVSLKWGLDTMANIPSTPRYVNI</sequence>
<dbReference type="Proteomes" id="UP000008672">
    <property type="component" value="Unassembled WGS sequence"/>
</dbReference>
<keyword evidence="8 11" id="KW-0472">Membrane</keyword>
<dbReference type="GeneTree" id="ENSGT00940000161826"/>
<evidence type="ECO:0000313" key="14">
    <source>
        <dbReference type="Ensembl" id="ENSLACP00000015517.1"/>
    </source>
</evidence>
<dbReference type="CDD" id="cd00063">
    <property type="entry name" value="FN3"/>
    <property type="match status" value="1"/>
</dbReference>